<dbReference type="InterPro" id="IPR003781">
    <property type="entry name" value="CoA-bd"/>
</dbReference>
<accession>A0A0W8FZU1</accession>
<dbReference type="AlphaFoldDB" id="A0A0W8FZU1"/>
<sequence length="137" mass="15331">MDEMKQYCEILKNTKRIAVYGISHDPSRTSREIAEYLVRNGFEVVGVNPAISEAGGIKVYPTLRDIPFEVDVVDVFRRSEFIPELINDVIAIKPKALWLQQGIRNDEAVQPVIAAGIKTVQDACIAVMHSLCKTSEK</sequence>
<gene>
    <name evidence="2" type="ORF">ASZ90_003818</name>
</gene>
<evidence type="ECO:0000259" key="1">
    <source>
        <dbReference type="SMART" id="SM00881"/>
    </source>
</evidence>
<protein>
    <submittedName>
        <fullName evidence="2">Coa-binding domain protein</fullName>
    </submittedName>
</protein>
<dbReference type="PANTHER" id="PTHR33303:SF2">
    <property type="entry name" value="COA-BINDING DOMAIN-CONTAINING PROTEIN"/>
    <property type="match status" value="1"/>
</dbReference>
<feature type="domain" description="CoA-binding" evidence="1">
    <location>
        <begin position="11"/>
        <end position="103"/>
    </location>
</feature>
<dbReference type="EMBL" id="LNQE01000481">
    <property type="protein sequence ID" value="KUG26348.1"/>
    <property type="molecule type" value="Genomic_DNA"/>
</dbReference>
<dbReference type="PANTHER" id="PTHR33303">
    <property type="entry name" value="CYTOPLASMIC PROTEIN-RELATED"/>
    <property type="match status" value="1"/>
</dbReference>
<reference evidence="2" key="1">
    <citation type="journal article" date="2015" name="Proc. Natl. Acad. Sci. U.S.A.">
        <title>Networks of energetic and metabolic interactions define dynamics in microbial communities.</title>
        <authorList>
            <person name="Embree M."/>
            <person name="Liu J.K."/>
            <person name="Al-Bassam M.M."/>
            <person name="Zengler K."/>
        </authorList>
    </citation>
    <scope>NUCLEOTIDE SEQUENCE</scope>
</reference>
<comment type="caution">
    <text evidence="2">The sequence shown here is derived from an EMBL/GenBank/DDBJ whole genome shotgun (WGS) entry which is preliminary data.</text>
</comment>
<evidence type="ECO:0000313" key="2">
    <source>
        <dbReference type="EMBL" id="KUG26348.1"/>
    </source>
</evidence>
<dbReference type="SMART" id="SM00881">
    <property type="entry name" value="CoA_binding"/>
    <property type="match status" value="1"/>
</dbReference>
<dbReference type="InterPro" id="IPR036291">
    <property type="entry name" value="NAD(P)-bd_dom_sf"/>
</dbReference>
<name>A0A0W8FZU1_9ZZZZ</name>
<dbReference type="SUPFAM" id="SSF51735">
    <property type="entry name" value="NAD(P)-binding Rossmann-fold domains"/>
    <property type="match status" value="1"/>
</dbReference>
<dbReference type="Pfam" id="PF13380">
    <property type="entry name" value="CoA_binding_2"/>
    <property type="match status" value="1"/>
</dbReference>
<proteinExistence type="predicted"/>
<organism evidence="2">
    <name type="scientific">hydrocarbon metagenome</name>
    <dbReference type="NCBI Taxonomy" id="938273"/>
    <lineage>
        <taxon>unclassified sequences</taxon>
        <taxon>metagenomes</taxon>
        <taxon>ecological metagenomes</taxon>
    </lineage>
</organism>
<dbReference type="Gene3D" id="3.40.50.720">
    <property type="entry name" value="NAD(P)-binding Rossmann-like Domain"/>
    <property type="match status" value="1"/>
</dbReference>